<keyword evidence="2" id="KW-1185">Reference proteome</keyword>
<sequence length="91" mass="10332">MEEGDEDKDTKVDGREKKVTRILAMTHVPADTDAAYWLTGLWTRGSNLALSRILAIRMRGEFIASLPQYKMIFVSTFINSVEKGSVMTEEY</sequence>
<organism evidence="1">
    <name type="scientific">Oryza glumipatula</name>
    <dbReference type="NCBI Taxonomy" id="40148"/>
    <lineage>
        <taxon>Eukaryota</taxon>
        <taxon>Viridiplantae</taxon>
        <taxon>Streptophyta</taxon>
        <taxon>Embryophyta</taxon>
        <taxon>Tracheophyta</taxon>
        <taxon>Spermatophyta</taxon>
        <taxon>Magnoliopsida</taxon>
        <taxon>Liliopsida</taxon>
        <taxon>Poales</taxon>
        <taxon>Poaceae</taxon>
        <taxon>BOP clade</taxon>
        <taxon>Oryzoideae</taxon>
        <taxon>Oryzeae</taxon>
        <taxon>Oryzinae</taxon>
        <taxon>Oryza</taxon>
    </lineage>
</organism>
<name>A0A0D9ZRM6_9ORYZ</name>
<reference evidence="1" key="1">
    <citation type="submission" date="2015-04" db="UniProtKB">
        <authorList>
            <consortium name="EnsemblPlants"/>
        </authorList>
    </citation>
    <scope>IDENTIFICATION</scope>
</reference>
<dbReference type="EnsemblPlants" id="OGLUM04G27390.1">
    <property type="protein sequence ID" value="OGLUM04G27390.1"/>
    <property type="gene ID" value="OGLUM04G27390"/>
</dbReference>
<dbReference type="Gramene" id="OGLUM04G27390.1">
    <property type="protein sequence ID" value="OGLUM04G27390.1"/>
    <property type="gene ID" value="OGLUM04G27390"/>
</dbReference>
<proteinExistence type="predicted"/>
<dbReference type="AlphaFoldDB" id="A0A0D9ZRM6"/>
<evidence type="ECO:0000313" key="2">
    <source>
        <dbReference type="Proteomes" id="UP000026961"/>
    </source>
</evidence>
<dbReference type="Proteomes" id="UP000026961">
    <property type="component" value="Chromosome 4"/>
</dbReference>
<protein>
    <submittedName>
        <fullName evidence="1">Uncharacterized protein</fullName>
    </submittedName>
</protein>
<accession>A0A0D9ZRM6</accession>
<dbReference type="HOGENOM" id="CLU_187940_0_0_1"/>
<evidence type="ECO:0000313" key="1">
    <source>
        <dbReference type="EnsemblPlants" id="OGLUM04G27390.1"/>
    </source>
</evidence>
<reference evidence="1" key="2">
    <citation type="submission" date="2018-05" db="EMBL/GenBank/DDBJ databases">
        <title>OgluRS3 (Oryza glumaepatula Reference Sequence Version 3).</title>
        <authorList>
            <person name="Zhang J."/>
            <person name="Kudrna D."/>
            <person name="Lee S."/>
            <person name="Talag J."/>
            <person name="Welchert J."/>
            <person name="Wing R.A."/>
        </authorList>
    </citation>
    <scope>NUCLEOTIDE SEQUENCE [LARGE SCALE GENOMIC DNA]</scope>
</reference>